<organism evidence="2 3">
    <name type="scientific">Pedobacter alpinus</name>
    <dbReference type="NCBI Taxonomy" id="1590643"/>
    <lineage>
        <taxon>Bacteria</taxon>
        <taxon>Pseudomonadati</taxon>
        <taxon>Bacteroidota</taxon>
        <taxon>Sphingobacteriia</taxon>
        <taxon>Sphingobacteriales</taxon>
        <taxon>Sphingobacteriaceae</taxon>
        <taxon>Pedobacter</taxon>
    </lineage>
</organism>
<feature type="transmembrane region" description="Helical" evidence="1">
    <location>
        <begin position="106"/>
        <end position="133"/>
    </location>
</feature>
<comment type="caution">
    <text evidence="2">The sequence shown here is derived from an EMBL/GenBank/DDBJ whole genome shotgun (WGS) entry which is preliminary data.</text>
</comment>
<evidence type="ECO:0000256" key="1">
    <source>
        <dbReference type="SAM" id="Phobius"/>
    </source>
</evidence>
<reference evidence="3" key="1">
    <citation type="journal article" date="2019" name="Int. J. Syst. Evol. Microbiol.">
        <title>The Global Catalogue of Microorganisms (GCM) 10K type strain sequencing project: providing services to taxonomists for standard genome sequencing and annotation.</title>
        <authorList>
            <consortium name="The Broad Institute Genomics Platform"/>
            <consortium name="The Broad Institute Genome Sequencing Center for Infectious Disease"/>
            <person name="Wu L."/>
            <person name="Ma J."/>
        </authorList>
    </citation>
    <scope>NUCLEOTIDE SEQUENCE [LARGE SCALE GENOMIC DNA]</scope>
    <source>
        <strain evidence="3">KCTC 42456</strain>
    </source>
</reference>
<sequence length="262" mass="29883">MIDFLKDSTFSVNEVISKAWEITKNNYFSIALMCFLMFATLSISSLLAIFLKDINKVLNMILFVIFISSYLVCNLSLCKFIFHLLDNETGELTLSETLPTKKQIINFLLASFYFSLSILTVYVVIAMLVFPFIYTGINFQLLVNLAISVGLIAILITWLRISFFPFFIIDKNASPFTSLKLSLAITKGNFFKILLLLFVLGFFQVLYLLLNYFNFTVIATFVNILSSFIIIPLSSVALTIAYRKMTDEYGSEQEPDILHNII</sequence>
<dbReference type="RefSeq" id="WP_379043870.1">
    <property type="nucleotide sequence ID" value="NZ_JBHSKW010000032.1"/>
</dbReference>
<keyword evidence="1" id="KW-0812">Transmembrane</keyword>
<keyword evidence="1" id="KW-1133">Transmembrane helix</keyword>
<dbReference type="Proteomes" id="UP001597546">
    <property type="component" value="Unassembled WGS sequence"/>
</dbReference>
<feature type="transmembrane region" description="Helical" evidence="1">
    <location>
        <begin position="216"/>
        <end position="242"/>
    </location>
</feature>
<evidence type="ECO:0000313" key="3">
    <source>
        <dbReference type="Proteomes" id="UP001597546"/>
    </source>
</evidence>
<evidence type="ECO:0000313" key="2">
    <source>
        <dbReference type="EMBL" id="MFD2732003.1"/>
    </source>
</evidence>
<keyword evidence="3" id="KW-1185">Reference proteome</keyword>
<keyword evidence="1" id="KW-0472">Membrane</keyword>
<feature type="transmembrane region" description="Helical" evidence="1">
    <location>
        <begin position="145"/>
        <end position="169"/>
    </location>
</feature>
<name>A0ABW5TU02_9SPHI</name>
<feature type="transmembrane region" description="Helical" evidence="1">
    <location>
        <begin position="190"/>
        <end position="210"/>
    </location>
</feature>
<accession>A0ABW5TU02</accession>
<proteinExistence type="predicted"/>
<feature type="transmembrane region" description="Helical" evidence="1">
    <location>
        <begin position="27"/>
        <end position="51"/>
    </location>
</feature>
<protein>
    <recommendedName>
        <fullName evidence="4">Beta-carotene 15,15'-monooxygenase</fullName>
    </recommendedName>
</protein>
<dbReference type="EMBL" id="JBHULV010000028">
    <property type="protein sequence ID" value="MFD2732003.1"/>
    <property type="molecule type" value="Genomic_DNA"/>
</dbReference>
<feature type="transmembrane region" description="Helical" evidence="1">
    <location>
        <begin position="57"/>
        <end position="85"/>
    </location>
</feature>
<gene>
    <name evidence="2" type="ORF">ACFSSE_09825</name>
</gene>
<evidence type="ECO:0008006" key="4">
    <source>
        <dbReference type="Google" id="ProtNLM"/>
    </source>
</evidence>